<gene>
    <name evidence="2" type="ORF">QBC33DRAFT_545045</name>
</gene>
<dbReference type="Pfam" id="PF22917">
    <property type="entry name" value="PRISE"/>
    <property type="match status" value="1"/>
</dbReference>
<dbReference type="RefSeq" id="XP_060281477.1">
    <property type="nucleotide sequence ID" value="XM_060428523.1"/>
</dbReference>
<dbReference type="Proteomes" id="UP001244011">
    <property type="component" value="Unassembled WGS sequence"/>
</dbReference>
<reference evidence="2" key="1">
    <citation type="submission" date="2023-06" db="EMBL/GenBank/DDBJ databases">
        <title>Genome-scale phylogeny and comparative genomics of the fungal order Sordariales.</title>
        <authorList>
            <consortium name="Lawrence Berkeley National Laboratory"/>
            <person name="Hensen N."/>
            <person name="Bonometti L."/>
            <person name="Westerberg I."/>
            <person name="Brannstrom I.O."/>
            <person name="Guillou S."/>
            <person name="Cros-Aarteil S."/>
            <person name="Calhoun S."/>
            <person name="Haridas S."/>
            <person name="Kuo A."/>
            <person name="Mondo S."/>
            <person name="Pangilinan J."/>
            <person name="Riley R."/>
            <person name="Labutti K."/>
            <person name="Andreopoulos B."/>
            <person name="Lipzen A."/>
            <person name="Chen C."/>
            <person name="Yanf M."/>
            <person name="Daum C."/>
            <person name="Ng V."/>
            <person name="Clum A."/>
            <person name="Steindorff A."/>
            <person name="Ohm R."/>
            <person name="Martin F."/>
            <person name="Silar P."/>
            <person name="Natvig D."/>
            <person name="Lalanne C."/>
            <person name="Gautier V."/>
            <person name="Ament-Velasquez S.L."/>
            <person name="Kruys A."/>
            <person name="Hutchinson M.I."/>
            <person name="Powell A.J."/>
            <person name="Barry K."/>
            <person name="Miller A.N."/>
            <person name="Grigoriev I.V."/>
            <person name="Debuchy R."/>
            <person name="Gladieux P."/>
            <person name="Thoren M.H."/>
            <person name="Johannesson H."/>
        </authorList>
    </citation>
    <scope>NUCLEOTIDE SEQUENCE</scope>
    <source>
        <strain evidence="2">8032-3</strain>
    </source>
</reference>
<organism evidence="2 3">
    <name type="scientific">Phialemonium atrogriseum</name>
    <dbReference type="NCBI Taxonomy" id="1093897"/>
    <lineage>
        <taxon>Eukaryota</taxon>
        <taxon>Fungi</taxon>
        <taxon>Dikarya</taxon>
        <taxon>Ascomycota</taxon>
        <taxon>Pezizomycotina</taxon>
        <taxon>Sordariomycetes</taxon>
        <taxon>Sordariomycetidae</taxon>
        <taxon>Cephalothecales</taxon>
        <taxon>Cephalothecaceae</taxon>
        <taxon>Phialemonium</taxon>
    </lineage>
</organism>
<dbReference type="GeneID" id="85311710"/>
<evidence type="ECO:0000313" key="3">
    <source>
        <dbReference type="Proteomes" id="UP001244011"/>
    </source>
</evidence>
<name>A0AAJ0BVJ0_9PEZI</name>
<keyword evidence="3" id="KW-1185">Reference proteome</keyword>
<proteinExistence type="predicted"/>
<sequence>MSGTGNHAIVFGGTGLLGWSVADQLLSNYPEHGSFSTVTAVMNRPVAESELHLQDALPERPRLQIASGINLASGTADDLARDLKEKVAGIEAITHVFYFVFNEFGEDHLRECEINCGMMQRVADAFNILAPKLQSFVYSGGTRGYGIYVPGGTFQAPLEESMAEHLPEDYAKTVAYPWFRKILTTASAGRGWTWTEVCPDAVVGFTPNGSNFSLALHWAQYLSLYSYNHGIRGSSGTPDGEVEVPFPGNEGGFNSLATSVSSHTLGRIAIFAALNSEKCGGKILNMADNARPSSYRELWPAITSWFGLVGVGPSGDDDALKPSEYIETHRHIFEETGRPKGLTCGVRAGSKQLDSVGWWLCFDRHLSLERLRGLGFLEERDPAEGWLEAFDKFKAAGII</sequence>
<comment type="caution">
    <text evidence="2">The sequence shown here is derived from an EMBL/GenBank/DDBJ whole genome shotgun (WGS) entry which is preliminary data.</text>
</comment>
<evidence type="ECO:0000259" key="1">
    <source>
        <dbReference type="Pfam" id="PF22917"/>
    </source>
</evidence>
<feature type="domain" description="PRISE-like Rossmann-fold" evidence="1">
    <location>
        <begin position="8"/>
        <end position="399"/>
    </location>
</feature>
<dbReference type="InterPro" id="IPR055222">
    <property type="entry name" value="PRISE-like_Rossmann-fold"/>
</dbReference>
<dbReference type="EMBL" id="MU839016">
    <property type="protein sequence ID" value="KAK1765264.1"/>
    <property type="molecule type" value="Genomic_DNA"/>
</dbReference>
<evidence type="ECO:0000313" key="2">
    <source>
        <dbReference type="EMBL" id="KAK1765264.1"/>
    </source>
</evidence>
<dbReference type="AlphaFoldDB" id="A0AAJ0BVJ0"/>
<dbReference type="PANTHER" id="PTHR32487">
    <property type="entry name" value="3-OXO-DELTA(4,5)-STEROID 5-BETA-REDUCTASE"/>
    <property type="match status" value="1"/>
</dbReference>
<dbReference type="InterPro" id="IPR036291">
    <property type="entry name" value="NAD(P)-bd_dom_sf"/>
</dbReference>
<protein>
    <recommendedName>
        <fullName evidence="1">PRISE-like Rossmann-fold domain-containing protein</fullName>
    </recommendedName>
</protein>
<dbReference type="Gene3D" id="3.40.50.720">
    <property type="entry name" value="NAD(P)-binding Rossmann-like Domain"/>
    <property type="match status" value="1"/>
</dbReference>
<accession>A0AAJ0BVJ0</accession>
<dbReference type="PANTHER" id="PTHR32487:SF4">
    <property type="entry name" value="SIRQ PROTEIN"/>
    <property type="match status" value="1"/>
</dbReference>
<dbReference type="SUPFAM" id="SSF51735">
    <property type="entry name" value="NAD(P)-binding Rossmann-fold domains"/>
    <property type="match status" value="1"/>
</dbReference>